<sequence>MPLSLFVAQDDNMQSRIVAQAFVSNKTTETYQWILQMTKKATGNNYLTVKFWQCRNANTPHGFEYYWNQLVNFPNAKPYLERYLYERWHAWAYAFTTMTFTLGIQSTSFVESQNACIKRVLENSNTLLYDLGKVLMERSKEEQNRKQYEEWRQVEQIKESLYYTASHSTIEEIESLTVNEPSQSKAIDNEPDAIYLSAKYLLDHLEQNTIDEIWKVSKVTSDRINHFIFLLADGSYGCTCLLQQKKGLVCRHFYHLLNVMQKAQFSLTLIAAKWIPRNKQLDAAKVDSYSGQQFNKLANNVQESNEHQFTWLQPFAGNETGNSVNETFVDKVLFYGKVWGLARTAVNKCMLHRDHAFISLIEAYLENVCAIKDEIADENTTENVESNVILIENPQKVVTRGRPKSASHDKNVVTEKSSKKRGQYTYGLCKQPGHNIATCPYKEDLQFEIGLGLRDKGLFLCFSRKNAVAEAIAVAKASTILCEAKDF</sequence>
<dbReference type="EMBL" id="QKWP01001000">
    <property type="protein sequence ID" value="RIB12674.1"/>
    <property type="molecule type" value="Genomic_DNA"/>
</dbReference>
<dbReference type="OrthoDB" id="2441179at2759"/>
<proteinExistence type="predicted"/>
<name>A0A397UR29_9GLOM</name>
<dbReference type="PANTHER" id="PTHR47718:SF17">
    <property type="entry name" value="PROTEIN FAR1-RELATED SEQUENCE 5-LIKE"/>
    <property type="match status" value="1"/>
</dbReference>
<keyword evidence="1" id="KW-0863">Zinc-finger</keyword>
<dbReference type="InterPro" id="IPR007527">
    <property type="entry name" value="Znf_SWIM"/>
</dbReference>
<comment type="caution">
    <text evidence="3">The sequence shown here is derived from an EMBL/GenBank/DDBJ whole genome shotgun (WGS) entry which is preliminary data.</text>
</comment>
<protein>
    <recommendedName>
        <fullName evidence="2">SWIM-type domain-containing protein</fullName>
    </recommendedName>
</protein>
<gene>
    <name evidence="3" type="ORF">C2G38_2200010</name>
</gene>
<dbReference type="STRING" id="44941.A0A397UR29"/>
<accession>A0A397UR29</accession>
<organism evidence="3 4">
    <name type="scientific">Gigaspora rosea</name>
    <dbReference type="NCBI Taxonomy" id="44941"/>
    <lineage>
        <taxon>Eukaryota</taxon>
        <taxon>Fungi</taxon>
        <taxon>Fungi incertae sedis</taxon>
        <taxon>Mucoromycota</taxon>
        <taxon>Glomeromycotina</taxon>
        <taxon>Glomeromycetes</taxon>
        <taxon>Diversisporales</taxon>
        <taxon>Gigasporaceae</taxon>
        <taxon>Gigaspora</taxon>
    </lineage>
</organism>
<dbReference type="AlphaFoldDB" id="A0A397UR29"/>
<dbReference type="Proteomes" id="UP000266673">
    <property type="component" value="Unassembled WGS sequence"/>
</dbReference>
<evidence type="ECO:0000313" key="3">
    <source>
        <dbReference type="EMBL" id="RIB12674.1"/>
    </source>
</evidence>
<evidence type="ECO:0000313" key="4">
    <source>
        <dbReference type="Proteomes" id="UP000266673"/>
    </source>
</evidence>
<evidence type="ECO:0000256" key="1">
    <source>
        <dbReference type="PROSITE-ProRule" id="PRU00325"/>
    </source>
</evidence>
<feature type="domain" description="SWIM-type" evidence="2">
    <location>
        <begin position="227"/>
        <end position="261"/>
    </location>
</feature>
<evidence type="ECO:0000259" key="2">
    <source>
        <dbReference type="PROSITE" id="PS50966"/>
    </source>
</evidence>
<dbReference type="PROSITE" id="PS50966">
    <property type="entry name" value="ZF_SWIM"/>
    <property type="match status" value="1"/>
</dbReference>
<keyword evidence="4" id="KW-1185">Reference proteome</keyword>
<keyword evidence="1" id="KW-0862">Zinc</keyword>
<keyword evidence="1" id="KW-0479">Metal-binding</keyword>
<dbReference type="PANTHER" id="PTHR47718">
    <property type="entry name" value="OS01G0519700 PROTEIN"/>
    <property type="match status" value="1"/>
</dbReference>
<reference evidence="3 4" key="1">
    <citation type="submission" date="2018-06" db="EMBL/GenBank/DDBJ databases">
        <title>Comparative genomics reveals the genomic features of Rhizophagus irregularis, R. cerebriforme, R. diaphanum and Gigaspora rosea, and their symbiotic lifestyle signature.</title>
        <authorList>
            <person name="Morin E."/>
            <person name="San Clemente H."/>
            <person name="Chen E.C.H."/>
            <person name="De La Providencia I."/>
            <person name="Hainaut M."/>
            <person name="Kuo A."/>
            <person name="Kohler A."/>
            <person name="Murat C."/>
            <person name="Tang N."/>
            <person name="Roy S."/>
            <person name="Loubradou J."/>
            <person name="Henrissat B."/>
            <person name="Grigoriev I.V."/>
            <person name="Corradi N."/>
            <person name="Roux C."/>
            <person name="Martin F.M."/>
        </authorList>
    </citation>
    <scope>NUCLEOTIDE SEQUENCE [LARGE SCALE GENOMIC DNA]</scope>
    <source>
        <strain evidence="3 4">DAOM 194757</strain>
    </source>
</reference>
<dbReference type="GO" id="GO:0008270">
    <property type="term" value="F:zinc ion binding"/>
    <property type="evidence" value="ECO:0007669"/>
    <property type="project" value="UniProtKB-KW"/>
</dbReference>